<keyword evidence="2" id="KW-1185">Reference proteome</keyword>
<evidence type="ECO:0000313" key="2">
    <source>
        <dbReference type="Proteomes" id="UP000093080"/>
    </source>
</evidence>
<name>A0A1B9F8P6_9BACT</name>
<reference evidence="1 2" key="1">
    <citation type="submission" date="2016-06" db="EMBL/GenBank/DDBJ databases">
        <title>Respiratory ammonification of nitrate coupled to the oxidation of elemental sulfur in deep-sea autotrophic thermophilic bacteria.</title>
        <authorList>
            <person name="Slobodkina G.B."/>
            <person name="Mardanov A.V."/>
            <person name="Ravin N.V."/>
            <person name="Frolova A.A."/>
            <person name="Viryasiv M.B."/>
            <person name="Chernyh N.A."/>
            <person name="Bonch-Osmolovskaya E.A."/>
            <person name="Slobodkin A.I."/>
        </authorList>
    </citation>
    <scope>NUCLEOTIDE SEQUENCE [LARGE SCALE GENOMIC DNA]</scope>
    <source>
        <strain evidence="1 2">S69</strain>
    </source>
</reference>
<comment type="caution">
    <text evidence="1">The sequence shown here is derived from an EMBL/GenBank/DDBJ whole genome shotgun (WGS) entry which is preliminary data.</text>
</comment>
<dbReference type="AlphaFoldDB" id="A0A1B9F8P6"/>
<protein>
    <submittedName>
        <fullName evidence="1">Uncharacterized protein</fullName>
    </submittedName>
</protein>
<proteinExistence type="predicted"/>
<accession>A0A1B9F8P6</accession>
<dbReference type="Proteomes" id="UP000093080">
    <property type="component" value="Unassembled WGS sequence"/>
</dbReference>
<dbReference type="STRING" id="1156395.DBT_0124"/>
<sequence>MSISYNPWIKINDTVKIVIITGRRKKVEASPACQQVGLPV</sequence>
<organism evidence="1 2">
    <name type="scientific">Dissulfuribacter thermophilus</name>
    <dbReference type="NCBI Taxonomy" id="1156395"/>
    <lineage>
        <taxon>Bacteria</taxon>
        <taxon>Pseudomonadati</taxon>
        <taxon>Thermodesulfobacteriota</taxon>
        <taxon>Dissulfuribacteria</taxon>
        <taxon>Dissulfuribacterales</taxon>
        <taxon>Dissulfuribacteraceae</taxon>
        <taxon>Dissulfuribacter</taxon>
    </lineage>
</organism>
<dbReference type="EMBL" id="MAGO01000001">
    <property type="protein sequence ID" value="OCC16307.1"/>
    <property type="molecule type" value="Genomic_DNA"/>
</dbReference>
<evidence type="ECO:0000313" key="1">
    <source>
        <dbReference type="EMBL" id="OCC16307.1"/>
    </source>
</evidence>
<gene>
    <name evidence="1" type="ORF">DBT_0124</name>
</gene>